<dbReference type="AlphaFoldDB" id="A0A2P2MMV7"/>
<name>A0A2P2MMV7_RHIMU</name>
<protein>
    <submittedName>
        <fullName evidence="1">Uncharacterized protein</fullName>
    </submittedName>
</protein>
<reference evidence="1" key="1">
    <citation type="submission" date="2018-02" db="EMBL/GenBank/DDBJ databases">
        <title>Rhizophora mucronata_Transcriptome.</title>
        <authorList>
            <person name="Meera S.P."/>
            <person name="Sreeshan A."/>
            <person name="Augustine A."/>
        </authorList>
    </citation>
    <scope>NUCLEOTIDE SEQUENCE</scope>
    <source>
        <tissue evidence="1">Leaf</tissue>
    </source>
</reference>
<proteinExistence type="predicted"/>
<sequence>MHINAFWTTEAARAFKLTKTFSGHNGYEEKRILHNRADFLGHASKTVQKHPASLFNPKMP</sequence>
<evidence type="ECO:0000313" key="1">
    <source>
        <dbReference type="EMBL" id="MBX31574.1"/>
    </source>
</evidence>
<accession>A0A2P2MMV7</accession>
<dbReference type="EMBL" id="GGEC01051090">
    <property type="protein sequence ID" value="MBX31574.1"/>
    <property type="molecule type" value="Transcribed_RNA"/>
</dbReference>
<organism evidence="1">
    <name type="scientific">Rhizophora mucronata</name>
    <name type="common">Asiatic mangrove</name>
    <dbReference type="NCBI Taxonomy" id="61149"/>
    <lineage>
        <taxon>Eukaryota</taxon>
        <taxon>Viridiplantae</taxon>
        <taxon>Streptophyta</taxon>
        <taxon>Embryophyta</taxon>
        <taxon>Tracheophyta</taxon>
        <taxon>Spermatophyta</taxon>
        <taxon>Magnoliopsida</taxon>
        <taxon>eudicotyledons</taxon>
        <taxon>Gunneridae</taxon>
        <taxon>Pentapetalae</taxon>
        <taxon>rosids</taxon>
        <taxon>fabids</taxon>
        <taxon>Malpighiales</taxon>
        <taxon>Rhizophoraceae</taxon>
        <taxon>Rhizophora</taxon>
    </lineage>
</organism>